<dbReference type="EMBL" id="AP014924">
    <property type="protein sequence ID" value="BAS26989.1"/>
    <property type="molecule type" value="Genomic_DNA"/>
</dbReference>
<organism evidence="1 2">
    <name type="scientific">Limnochorda pilosa</name>
    <dbReference type="NCBI Taxonomy" id="1555112"/>
    <lineage>
        <taxon>Bacteria</taxon>
        <taxon>Bacillati</taxon>
        <taxon>Bacillota</taxon>
        <taxon>Limnochordia</taxon>
        <taxon>Limnochordales</taxon>
        <taxon>Limnochordaceae</taxon>
        <taxon>Limnochorda</taxon>
    </lineage>
</organism>
<dbReference type="Pfam" id="PF06240">
    <property type="entry name" value="COXG"/>
    <property type="match status" value="1"/>
</dbReference>
<evidence type="ECO:0000313" key="2">
    <source>
        <dbReference type="Proteomes" id="UP000065807"/>
    </source>
</evidence>
<gene>
    <name evidence="1" type="ORF">LIP_1132</name>
</gene>
<protein>
    <submittedName>
        <fullName evidence="1">Carbon monoxide dehydrogenase subunit G</fullName>
    </submittedName>
</protein>
<dbReference type="AlphaFoldDB" id="A0A0K2SJF8"/>
<accession>A0A0K2SJF8</accession>
<dbReference type="STRING" id="1555112.LIP_1132"/>
<reference evidence="2" key="2">
    <citation type="journal article" date="2016" name="Int. J. Syst. Evol. Microbiol.">
        <title>Complete genome sequence and cell structure of Limnochorda pilosa, a Gram-negative spore-former within the phylum Firmicutes.</title>
        <authorList>
            <person name="Watanabe M."/>
            <person name="Kojima H."/>
            <person name="Fukui M."/>
        </authorList>
    </citation>
    <scope>NUCLEOTIDE SEQUENCE [LARGE SCALE GENOMIC DNA]</scope>
    <source>
        <strain evidence="2">HC45</strain>
    </source>
</reference>
<dbReference type="PANTHER" id="PTHR38588:SF1">
    <property type="entry name" value="BLL0334 PROTEIN"/>
    <property type="match status" value="1"/>
</dbReference>
<dbReference type="PANTHER" id="PTHR38588">
    <property type="entry name" value="BLL0334 PROTEIN"/>
    <property type="match status" value="1"/>
</dbReference>
<sequence>MQLEYRHQYGGLAPDVLWGALFDPEILRRAIPGCQGLEGQGDGAYKASLGLNVGPIRGGFDGQVALSDAEPPRRYRLRLDGGGAPGQVKADAWISLEPDGQGTSLLCRAEVSATGTLAAVGQRVMGSVGKMLVGRFFKNIEHELSGQRATG</sequence>
<dbReference type="KEGG" id="lpil:LIP_1132"/>
<dbReference type="InterPro" id="IPR010419">
    <property type="entry name" value="CO_DH_gsu"/>
</dbReference>
<dbReference type="OrthoDB" id="9787428at2"/>
<keyword evidence="2" id="KW-1185">Reference proteome</keyword>
<dbReference type="Proteomes" id="UP000065807">
    <property type="component" value="Chromosome"/>
</dbReference>
<dbReference type="InterPro" id="IPR023393">
    <property type="entry name" value="START-like_dom_sf"/>
</dbReference>
<name>A0A0K2SJF8_LIMPI</name>
<dbReference type="Gene3D" id="3.30.530.20">
    <property type="match status" value="1"/>
</dbReference>
<proteinExistence type="predicted"/>
<dbReference type="RefSeq" id="WP_068135236.1">
    <property type="nucleotide sequence ID" value="NZ_AP014924.1"/>
</dbReference>
<dbReference type="CDD" id="cd05018">
    <property type="entry name" value="CoxG"/>
    <property type="match status" value="1"/>
</dbReference>
<reference evidence="2" key="1">
    <citation type="submission" date="2015-07" db="EMBL/GenBank/DDBJ databases">
        <title>Complete genome sequence and phylogenetic analysis of Limnochorda pilosa.</title>
        <authorList>
            <person name="Watanabe M."/>
            <person name="Kojima H."/>
            <person name="Fukui M."/>
        </authorList>
    </citation>
    <scope>NUCLEOTIDE SEQUENCE [LARGE SCALE GENOMIC DNA]</scope>
    <source>
        <strain evidence="2">HC45</strain>
    </source>
</reference>
<evidence type="ECO:0000313" key="1">
    <source>
        <dbReference type="EMBL" id="BAS26989.1"/>
    </source>
</evidence>
<dbReference type="SUPFAM" id="SSF55961">
    <property type="entry name" value="Bet v1-like"/>
    <property type="match status" value="1"/>
</dbReference>